<evidence type="ECO:0000313" key="2">
    <source>
        <dbReference type="EMBL" id="MFC5239002.1"/>
    </source>
</evidence>
<protein>
    <submittedName>
        <fullName evidence="2">HEAT repeat domain-containing protein</fullName>
    </submittedName>
</protein>
<feature type="region of interest" description="Disordered" evidence="1">
    <location>
        <begin position="236"/>
        <end position="260"/>
    </location>
</feature>
<dbReference type="Gene3D" id="1.25.10.10">
    <property type="entry name" value="Leucine-rich Repeat Variant"/>
    <property type="match status" value="2"/>
</dbReference>
<dbReference type="SMART" id="SM00567">
    <property type="entry name" value="EZ_HEAT"/>
    <property type="match status" value="6"/>
</dbReference>
<evidence type="ECO:0000256" key="1">
    <source>
        <dbReference type="SAM" id="MobiDB-lite"/>
    </source>
</evidence>
<gene>
    <name evidence="2" type="ORF">ACFPWV_03565</name>
</gene>
<dbReference type="Proteomes" id="UP001596035">
    <property type="component" value="Unassembled WGS sequence"/>
</dbReference>
<sequence length="692" mass="74012">MFDGLHDIDWSSMGHAYGTAEELPVLLTALCSPDADERAKALDRYYGAVHHQGDVYGATTASLPFLLELAGDDTTPDRAEVVRLLVSIAGTSVERCGDEYVGDVDYAGAAAALRARAEAFVEWASDDDPRVRRAAVPALGLLLDDTRWAMAVLRERLASESGVVERLLVLDATAELVLRRPEVKDEATAWFATLAADEEAGSVTRLAAVVQRARCAPQDIDGEVVPTAVALLRESAGEAVPEETWADPPRPETPTAPAEGVPPQAVAAFEELDRQGHVHAPTTGLLRTFHDALAGRVPERTALIEEQLRGPELGSRLDAVRMSADLMKGWRGDHTRLVLLVAEQLDAPHPDVVAEAAAVLGACHVIAEPAREALAALVDSQRAAHGPDVWTTERHRLRRAHQEAVRALARLGDLRAVPSLLVALDSGVDAWRAVEVAGAVPRAAGRLVPRLCELLRGIDPRQEWADMSAGALVTALVRLGDPAAVPTLADTLARATRHGQGSAIARSVLKALGAFGTTAASALETIRPLTGSSDGHLRTAAVAALWEIGRDPEEVLPLLRELLADGVWYSATEAADVLGRVGRPAAPALPRLRELLDHDYEWVRVHCAAAIWDIRGETEADTVLEVLLGAWRQNRATAGFVVACLDRMGLAASPALSSLRSELARPARDRLLGIEKDEQLQGAVRALLARLA</sequence>
<dbReference type="SUPFAM" id="SSF48371">
    <property type="entry name" value="ARM repeat"/>
    <property type="match status" value="1"/>
</dbReference>
<dbReference type="Pfam" id="PF13646">
    <property type="entry name" value="HEAT_2"/>
    <property type="match status" value="1"/>
</dbReference>
<dbReference type="InterPro" id="IPR016024">
    <property type="entry name" value="ARM-type_fold"/>
</dbReference>
<reference evidence="3" key="1">
    <citation type="journal article" date="2019" name="Int. J. Syst. Evol. Microbiol.">
        <title>The Global Catalogue of Microorganisms (GCM) 10K type strain sequencing project: providing services to taxonomists for standard genome sequencing and annotation.</title>
        <authorList>
            <consortium name="The Broad Institute Genomics Platform"/>
            <consortium name="The Broad Institute Genome Sequencing Center for Infectious Disease"/>
            <person name="Wu L."/>
            <person name="Ma J."/>
        </authorList>
    </citation>
    <scope>NUCLEOTIDE SEQUENCE [LARGE SCALE GENOMIC DNA]</scope>
    <source>
        <strain evidence="3">CGMCC 4.7131</strain>
    </source>
</reference>
<accession>A0ABW0DJN6</accession>
<dbReference type="EMBL" id="JBHSKN010000003">
    <property type="protein sequence ID" value="MFC5239002.1"/>
    <property type="molecule type" value="Genomic_DNA"/>
</dbReference>
<comment type="caution">
    <text evidence="2">The sequence shown here is derived from an EMBL/GenBank/DDBJ whole genome shotgun (WGS) entry which is preliminary data.</text>
</comment>
<keyword evidence="3" id="KW-1185">Reference proteome</keyword>
<name>A0ABW0DJN6_9ACTN</name>
<proteinExistence type="predicted"/>
<dbReference type="InterPro" id="IPR004155">
    <property type="entry name" value="PBS_lyase_HEAT"/>
</dbReference>
<dbReference type="InterPro" id="IPR011989">
    <property type="entry name" value="ARM-like"/>
</dbReference>
<dbReference type="RefSeq" id="WP_382051782.1">
    <property type="nucleotide sequence ID" value="NZ_JBHSKN010000003.1"/>
</dbReference>
<dbReference type="Pfam" id="PF03130">
    <property type="entry name" value="HEAT_PBS"/>
    <property type="match status" value="1"/>
</dbReference>
<organism evidence="2 3">
    <name type="scientific">Streptomyces atrovirens</name>
    <dbReference type="NCBI Taxonomy" id="285556"/>
    <lineage>
        <taxon>Bacteria</taxon>
        <taxon>Bacillati</taxon>
        <taxon>Actinomycetota</taxon>
        <taxon>Actinomycetes</taxon>
        <taxon>Kitasatosporales</taxon>
        <taxon>Streptomycetaceae</taxon>
        <taxon>Streptomyces</taxon>
    </lineage>
</organism>
<evidence type="ECO:0000313" key="3">
    <source>
        <dbReference type="Proteomes" id="UP001596035"/>
    </source>
</evidence>